<gene>
    <name evidence="2" type="ORF">GCM10010987_34120</name>
</gene>
<feature type="chain" id="PRO_5041686339" description="Kazal-like domain-containing protein" evidence="1">
    <location>
        <begin position="29"/>
        <end position="63"/>
    </location>
</feature>
<name>A0AA87W5I4_9BRAD</name>
<protein>
    <recommendedName>
        <fullName evidence="4">Kazal-like domain-containing protein</fullName>
    </recommendedName>
</protein>
<dbReference type="AlphaFoldDB" id="A0AA87W5I4"/>
<evidence type="ECO:0000313" key="2">
    <source>
        <dbReference type="EMBL" id="GGI25385.1"/>
    </source>
</evidence>
<accession>A0AA87W5I4</accession>
<comment type="caution">
    <text evidence="2">The sequence shown here is derived from an EMBL/GenBank/DDBJ whole genome shotgun (WGS) entry which is preliminary data.</text>
</comment>
<sequence length="63" mass="6856">MTGKLRMRNLAVTLFALAGLLASEHADAQTCKVCAEQRAACMKNYAGPACKTEYQMCLKACKK</sequence>
<evidence type="ECO:0000313" key="3">
    <source>
        <dbReference type="Proteomes" id="UP000625079"/>
    </source>
</evidence>
<feature type="signal peptide" evidence="1">
    <location>
        <begin position="1"/>
        <end position="28"/>
    </location>
</feature>
<keyword evidence="1" id="KW-0732">Signal</keyword>
<dbReference type="Proteomes" id="UP000625079">
    <property type="component" value="Unassembled WGS sequence"/>
</dbReference>
<dbReference type="EMBL" id="BMHC01000006">
    <property type="protein sequence ID" value="GGI25385.1"/>
    <property type="molecule type" value="Genomic_DNA"/>
</dbReference>
<proteinExistence type="predicted"/>
<evidence type="ECO:0008006" key="4">
    <source>
        <dbReference type="Google" id="ProtNLM"/>
    </source>
</evidence>
<organism evidence="2 3">
    <name type="scientific">Bradyrhizobium guangdongense</name>
    <dbReference type="NCBI Taxonomy" id="1325090"/>
    <lineage>
        <taxon>Bacteria</taxon>
        <taxon>Pseudomonadati</taxon>
        <taxon>Pseudomonadota</taxon>
        <taxon>Alphaproteobacteria</taxon>
        <taxon>Hyphomicrobiales</taxon>
        <taxon>Nitrobacteraceae</taxon>
        <taxon>Bradyrhizobium</taxon>
    </lineage>
</organism>
<reference evidence="2" key="2">
    <citation type="submission" date="2022-12" db="EMBL/GenBank/DDBJ databases">
        <authorList>
            <person name="Sun Q."/>
            <person name="Zhou Y."/>
        </authorList>
    </citation>
    <scope>NUCLEOTIDE SEQUENCE</scope>
    <source>
        <strain evidence="2">CGMCC 1.15034</strain>
    </source>
</reference>
<evidence type="ECO:0000256" key="1">
    <source>
        <dbReference type="SAM" id="SignalP"/>
    </source>
</evidence>
<reference evidence="2" key="1">
    <citation type="journal article" date="2014" name="Int. J. Syst. Evol. Microbiol.">
        <title>Complete genome sequence of Corynebacterium casei LMG S-19264T (=DSM 44701T), isolated from a smear-ripened cheese.</title>
        <authorList>
            <consortium name="US DOE Joint Genome Institute (JGI-PGF)"/>
            <person name="Walter F."/>
            <person name="Albersmeier A."/>
            <person name="Kalinowski J."/>
            <person name="Ruckert C."/>
        </authorList>
    </citation>
    <scope>NUCLEOTIDE SEQUENCE</scope>
    <source>
        <strain evidence="2">CGMCC 1.15034</strain>
    </source>
</reference>